<evidence type="ECO:0000256" key="8">
    <source>
        <dbReference type="SAM" id="Coils"/>
    </source>
</evidence>
<keyword evidence="8" id="KW-0175">Coiled coil</keyword>
<dbReference type="SMART" id="SM00065">
    <property type="entry name" value="GAF"/>
    <property type="match status" value="2"/>
</dbReference>
<dbReference type="InterPro" id="IPR036890">
    <property type="entry name" value="HATPase_C_sf"/>
</dbReference>
<evidence type="ECO:0000313" key="11">
    <source>
        <dbReference type="Proteomes" id="UP000272528"/>
    </source>
</evidence>
<keyword evidence="7" id="KW-0902">Two-component regulatory system</keyword>
<dbReference type="SMART" id="SM00387">
    <property type="entry name" value="HATPase_c"/>
    <property type="match status" value="1"/>
</dbReference>
<dbReference type="KEGG" id="palb:EJC50_09805"/>
<organism evidence="10 11">
    <name type="scientific">Paenibacillus albus</name>
    <dbReference type="NCBI Taxonomy" id="2495582"/>
    <lineage>
        <taxon>Bacteria</taxon>
        <taxon>Bacillati</taxon>
        <taxon>Bacillota</taxon>
        <taxon>Bacilli</taxon>
        <taxon>Bacillales</taxon>
        <taxon>Paenibacillaceae</taxon>
        <taxon>Paenibacillus</taxon>
    </lineage>
</organism>
<dbReference type="OrthoDB" id="9795828at2"/>
<dbReference type="InterPro" id="IPR029016">
    <property type="entry name" value="GAF-like_dom_sf"/>
</dbReference>
<dbReference type="InterPro" id="IPR050482">
    <property type="entry name" value="Sensor_HK_TwoCompSys"/>
</dbReference>
<dbReference type="AlphaFoldDB" id="A0A3Q8X405"/>
<dbReference type="InterPro" id="IPR005467">
    <property type="entry name" value="His_kinase_dom"/>
</dbReference>
<dbReference type="Gene3D" id="3.30.450.40">
    <property type="match status" value="2"/>
</dbReference>
<dbReference type="RefSeq" id="WP_126014957.1">
    <property type="nucleotide sequence ID" value="NZ_CP034437.1"/>
</dbReference>
<dbReference type="EMBL" id="CP034437">
    <property type="protein sequence ID" value="AZN39911.1"/>
    <property type="molecule type" value="Genomic_DNA"/>
</dbReference>
<dbReference type="Pfam" id="PF13185">
    <property type="entry name" value="GAF_2"/>
    <property type="match status" value="1"/>
</dbReference>
<evidence type="ECO:0000256" key="3">
    <source>
        <dbReference type="ARBA" id="ARBA00022679"/>
    </source>
</evidence>
<dbReference type="Pfam" id="PF07730">
    <property type="entry name" value="HisKA_3"/>
    <property type="match status" value="1"/>
</dbReference>
<keyword evidence="6" id="KW-0067">ATP-binding</keyword>
<feature type="coiled-coil region" evidence="8">
    <location>
        <begin position="338"/>
        <end position="365"/>
    </location>
</feature>
<gene>
    <name evidence="10" type="ORF">EJC50_09805</name>
</gene>
<comment type="catalytic activity">
    <reaction evidence="1">
        <text>ATP + protein L-histidine = ADP + protein N-phospho-L-histidine.</text>
        <dbReference type="EC" id="2.7.13.3"/>
    </reaction>
</comment>
<dbReference type="InterPro" id="IPR003018">
    <property type="entry name" value="GAF"/>
</dbReference>
<dbReference type="SUPFAM" id="SSF55874">
    <property type="entry name" value="ATPase domain of HSP90 chaperone/DNA topoisomerase II/histidine kinase"/>
    <property type="match status" value="1"/>
</dbReference>
<dbReference type="PANTHER" id="PTHR24421">
    <property type="entry name" value="NITRATE/NITRITE SENSOR PROTEIN NARX-RELATED"/>
    <property type="match status" value="1"/>
</dbReference>
<dbReference type="GO" id="GO:0016020">
    <property type="term" value="C:membrane"/>
    <property type="evidence" value="ECO:0007669"/>
    <property type="project" value="InterPro"/>
</dbReference>
<dbReference type="PANTHER" id="PTHR24421:SF40">
    <property type="entry name" value="SENSOR HISTIDINE KINASE YHCY"/>
    <property type="match status" value="1"/>
</dbReference>
<dbReference type="Gene3D" id="1.20.5.1930">
    <property type="match status" value="1"/>
</dbReference>
<dbReference type="Gene3D" id="3.30.565.10">
    <property type="entry name" value="Histidine kinase-like ATPase, C-terminal domain"/>
    <property type="match status" value="1"/>
</dbReference>
<accession>A0A3Q8X405</accession>
<dbReference type="EC" id="2.7.13.3" evidence="2"/>
<dbReference type="GO" id="GO:0005524">
    <property type="term" value="F:ATP binding"/>
    <property type="evidence" value="ECO:0007669"/>
    <property type="project" value="UniProtKB-KW"/>
</dbReference>
<name>A0A3Q8X405_9BACL</name>
<sequence length="554" mass="61562">MTTDPHVQELLTLKIIAETLNQSNDLTLMLSTVMEKLLELTGLQTGWIFLTGDRMDYTCIADSNLPAALLHEDKAPMRCGTCWCLDRFWDNDLNNAVNILHCKRLEDAEKFSWGDTRGITHHATVPLRSGDRRFGVLNVASPGKSHFLKEELALLQAVAFQISSAVDRMRLYAIEQRRAELFARLGNFSRSIGMVVSSGTELERLKELVVQQIGEHFEWPFVVLLETVNDELFLQAVYANGTTSLPDTRLLLPVTNWLREANRKRCYVAATTDQASVLSDCHELQGLSPKLSTAQVVPIPSAGLMRRSMLLVGDDAAGRIMRTIDKEVLEALSDHIAMALESAQLEEQRRELARLAERNRLARDLHDSVCQMLFSLSMTAKGVESLLKSGKSEAALQPMGDIQSLSQTALKEMRTLIMQLRPPGLEAGLVTALRTYGEKLELRVHTQVSGICELPRNVEEALWRIGQEALNNVHKHAGSAEASIDFKLDAQQAILRITDKGSGVKKTKRHPQAAPSYGLSIMRERAEALGGRFTLTSVNKGGTTIEVTIPLHLK</sequence>
<dbReference type="SUPFAM" id="SSF55781">
    <property type="entry name" value="GAF domain-like"/>
    <property type="match status" value="2"/>
</dbReference>
<evidence type="ECO:0000256" key="6">
    <source>
        <dbReference type="ARBA" id="ARBA00022840"/>
    </source>
</evidence>
<dbReference type="Proteomes" id="UP000272528">
    <property type="component" value="Chromosome"/>
</dbReference>
<feature type="domain" description="Histidine kinase" evidence="9">
    <location>
        <begin position="462"/>
        <end position="553"/>
    </location>
</feature>
<evidence type="ECO:0000256" key="5">
    <source>
        <dbReference type="ARBA" id="ARBA00022777"/>
    </source>
</evidence>
<dbReference type="GO" id="GO:0000155">
    <property type="term" value="F:phosphorelay sensor kinase activity"/>
    <property type="evidence" value="ECO:0007669"/>
    <property type="project" value="InterPro"/>
</dbReference>
<dbReference type="InterPro" id="IPR011712">
    <property type="entry name" value="Sig_transdc_His_kin_sub3_dim/P"/>
</dbReference>
<reference evidence="11" key="1">
    <citation type="submission" date="2018-12" db="EMBL/GenBank/DDBJ databases">
        <title>Genome sequence of Peanibacillus sp.</title>
        <authorList>
            <person name="Subramani G."/>
            <person name="Srinivasan S."/>
            <person name="Kim M.K."/>
        </authorList>
    </citation>
    <scope>NUCLEOTIDE SEQUENCE [LARGE SCALE GENOMIC DNA]</scope>
    <source>
        <strain evidence="11">18JY67-1</strain>
    </source>
</reference>
<keyword evidence="4" id="KW-0547">Nucleotide-binding</keyword>
<keyword evidence="5" id="KW-0418">Kinase</keyword>
<dbReference type="GO" id="GO:0046983">
    <property type="term" value="F:protein dimerization activity"/>
    <property type="evidence" value="ECO:0007669"/>
    <property type="project" value="InterPro"/>
</dbReference>
<dbReference type="InterPro" id="IPR003594">
    <property type="entry name" value="HATPase_dom"/>
</dbReference>
<evidence type="ECO:0000259" key="9">
    <source>
        <dbReference type="PROSITE" id="PS50109"/>
    </source>
</evidence>
<evidence type="ECO:0000256" key="4">
    <source>
        <dbReference type="ARBA" id="ARBA00022741"/>
    </source>
</evidence>
<keyword evidence="3" id="KW-0808">Transferase</keyword>
<proteinExistence type="predicted"/>
<dbReference type="CDD" id="cd16917">
    <property type="entry name" value="HATPase_UhpB-NarQ-NarX-like"/>
    <property type="match status" value="1"/>
</dbReference>
<evidence type="ECO:0000313" key="10">
    <source>
        <dbReference type="EMBL" id="AZN39911.1"/>
    </source>
</evidence>
<evidence type="ECO:0000256" key="1">
    <source>
        <dbReference type="ARBA" id="ARBA00000085"/>
    </source>
</evidence>
<protein>
    <recommendedName>
        <fullName evidence="2">histidine kinase</fullName>
        <ecNumber evidence="2">2.7.13.3</ecNumber>
    </recommendedName>
</protein>
<dbReference type="PROSITE" id="PS50109">
    <property type="entry name" value="HIS_KIN"/>
    <property type="match status" value="1"/>
</dbReference>
<evidence type="ECO:0000256" key="2">
    <source>
        <dbReference type="ARBA" id="ARBA00012438"/>
    </source>
</evidence>
<keyword evidence="11" id="KW-1185">Reference proteome</keyword>
<dbReference type="Pfam" id="PF02518">
    <property type="entry name" value="HATPase_c"/>
    <property type="match status" value="1"/>
</dbReference>
<evidence type="ECO:0000256" key="7">
    <source>
        <dbReference type="ARBA" id="ARBA00023012"/>
    </source>
</evidence>